<protein>
    <submittedName>
        <fullName evidence="1">Uncharacterized protein</fullName>
    </submittedName>
</protein>
<evidence type="ECO:0000313" key="2">
    <source>
        <dbReference type="EMBL" id="ELY31315.1"/>
    </source>
</evidence>
<dbReference type="EMBL" id="AOHT01000005">
    <property type="protein sequence ID" value="ELY31315.1"/>
    <property type="molecule type" value="Genomic_DNA"/>
</dbReference>
<reference evidence="1 3" key="1">
    <citation type="journal article" date="2009" name="Stand. Genomic Sci.">
        <title>Complete genome sequence of Halogeometricum borinquense type strain (PR3).</title>
        <authorList>
            <person name="Malfatti S."/>
            <person name="Tindall B.J."/>
            <person name="Schneider S."/>
            <person name="Fahnrich R."/>
            <person name="Lapidus A."/>
            <person name="Labuttii K."/>
            <person name="Copeland A."/>
            <person name="Glavina Del Rio T."/>
            <person name="Nolan M."/>
            <person name="Chen F."/>
            <person name="Lucas S."/>
            <person name="Tice H."/>
            <person name="Cheng J.F."/>
            <person name="Bruce D."/>
            <person name="Goodwin L."/>
            <person name="Pitluck S."/>
            <person name="Anderson I."/>
            <person name="Pati A."/>
            <person name="Ivanova N."/>
            <person name="Mavromatis K."/>
            <person name="Chen A."/>
            <person name="Palaniappan K."/>
            <person name="D'haeseleer P."/>
            <person name="Goker M."/>
            <person name="Bristow J."/>
            <person name="Eisen J.A."/>
            <person name="Markowitz V."/>
            <person name="Hugenholtz P."/>
            <person name="Kyrpides N.C."/>
            <person name="Klenk H.P."/>
            <person name="Chain P."/>
        </authorList>
    </citation>
    <scope>NUCLEOTIDE SEQUENCE [LARGE SCALE GENOMIC DNA]</scope>
    <source>
        <strain evidence="3">ATCC 700274 / DSM 11551 / JCM 10706 / KCTC 4070 / PR3</strain>
        <strain evidence="1">PR 3</strain>
    </source>
</reference>
<dbReference type="Proteomes" id="UP000011585">
    <property type="component" value="Unassembled WGS sequence"/>
</dbReference>
<dbReference type="Proteomes" id="UP000006663">
    <property type="component" value="Chromosome"/>
</dbReference>
<dbReference type="OrthoDB" id="381222at2157"/>
<sequence length="90" mass="9821">MDRPGFESPRGTGQYAQSAGTEVLKLGKTAVTGGLNGVILYIVKKLTHKLYTKLDEKYSIEATAAKWGEKVGTRVKDWVSHNSLSLPATR</sequence>
<dbReference type="HOGENOM" id="CLU_2433737_0_0_2"/>
<dbReference type="EMBL" id="CP001690">
    <property type="protein sequence ID" value="ADQ68352.1"/>
    <property type="molecule type" value="Genomic_DNA"/>
</dbReference>
<keyword evidence="3" id="KW-1185">Reference proteome</keyword>
<evidence type="ECO:0000313" key="1">
    <source>
        <dbReference type="EMBL" id="ADQ68352.1"/>
    </source>
</evidence>
<reference evidence="2 4" key="2">
    <citation type="journal article" date="2014" name="PLoS Genet.">
        <title>Phylogenetically driven sequencing of extremely halophilic archaea reveals strategies for static and dynamic osmo-response.</title>
        <authorList>
            <person name="Becker E.A."/>
            <person name="Seitzer P.M."/>
            <person name="Tritt A."/>
            <person name="Larsen D."/>
            <person name="Krusor M."/>
            <person name="Yao A.I."/>
            <person name="Wu D."/>
            <person name="Madern D."/>
            <person name="Eisen J.A."/>
            <person name="Darling A.E."/>
            <person name="Facciotti M.T."/>
        </authorList>
    </citation>
    <scope>NUCLEOTIDE SEQUENCE [LARGE SCALE GENOMIC DNA]</scope>
    <source>
        <strain evidence="2 4">DSM 11551</strain>
    </source>
</reference>
<organism evidence="1 3">
    <name type="scientific">Halogeometricum borinquense (strain ATCC 700274 / DSM 11551 / JCM 10706 / KCTC 4070 / PR3)</name>
    <dbReference type="NCBI Taxonomy" id="469382"/>
    <lineage>
        <taxon>Archaea</taxon>
        <taxon>Methanobacteriati</taxon>
        <taxon>Methanobacteriota</taxon>
        <taxon>Stenosarchaea group</taxon>
        <taxon>Halobacteria</taxon>
        <taxon>Halobacteriales</taxon>
        <taxon>Haloferacaceae</taxon>
        <taxon>Halogeometricum</taxon>
    </lineage>
</organism>
<dbReference type="KEGG" id="hbo:Hbor_28080"/>
<gene>
    <name evidence="1" type="ordered locus">Hbor_28080</name>
    <name evidence="2" type="ORF">C499_00965</name>
</gene>
<evidence type="ECO:0000313" key="3">
    <source>
        <dbReference type="Proteomes" id="UP000006663"/>
    </source>
</evidence>
<dbReference type="AlphaFoldDB" id="E4NLA3"/>
<name>E4NLA3_HALBP</name>
<proteinExistence type="predicted"/>
<accession>E4NLA3</accession>
<evidence type="ECO:0000313" key="4">
    <source>
        <dbReference type="Proteomes" id="UP000011585"/>
    </source>
</evidence>